<name>A0AB34KAW2_9PEZI</name>
<dbReference type="InterPro" id="IPR012337">
    <property type="entry name" value="RNaseH-like_sf"/>
</dbReference>
<feature type="compositionally biased region" description="Low complexity" evidence="6">
    <location>
        <begin position="424"/>
        <end position="433"/>
    </location>
</feature>
<dbReference type="GeneID" id="96011132"/>
<evidence type="ECO:0000256" key="3">
    <source>
        <dbReference type="ARBA" id="ARBA00022771"/>
    </source>
</evidence>
<dbReference type="SUPFAM" id="SSF53098">
    <property type="entry name" value="Ribonuclease H-like"/>
    <property type="match status" value="1"/>
</dbReference>
<organism evidence="7 8">
    <name type="scientific">Cladosporium halotolerans</name>
    <dbReference type="NCBI Taxonomy" id="1052096"/>
    <lineage>
        <taxon>Eukaryota</taxon>
        <taxon>Fungi</taxon>
        <taxon>Dikarya</taxon>
        <taxon>Ascomycota</taxon>
        <taxon>Pezizomycotina</taxon>
        <taxon>Dothideomycetes</taxon>
        <taxon>Dothideomycetidae</taxon>
        <taxon>Cladosporiales</taxon>
        <taxon>Cladosporiaceae</taxon>
        <taxon>Cladosporium</taxon>
    </lineage>
</organism>
<gene>
    <name evidence="7" type="ORF">WHR41_09693</name>
</gene>
<feature type="compositionally biased region" description="Basic and acidic residues" evidence="6">
    <location>
        <begin position="434"/>
        <end position="445"/>
    </location>
</feature>
<evidence type="ECO:0000256" key="2">
    <source>
        <dbReference type="ARBA" id="ARBA00022723"/>
    </source>
</evidence>
<feature type="compositionally biased region" description="Polar residues" evidence="6">
    <location>
        <begin position="446"/>
        <end position="459"/>
    </location>
</feature>
<keyword evidence="5" id="KW-0539">Nucleus</keyword>
<dbReference type="GO" id="GO:0005634">
    <property type="term" value="C:nucleus"/>
    <property type="evidence" value="ECO:0007669"/>
    <property type="project" value="UniProtKB-SubCell"/>
</dbReference>
<dbReference type="EMBL" id="JAAQHG020000355">
    <property type="protein sequence ID" value="KAL1581653.1"/>
    <property type="molecule type" value="Genomic_DNA"/>
</dbReference>
<feature type="region of interest" description="Disordered" evidence="6">
    <location>
        <begin position="1"/>
        <end position="22"/>
    </location>
</feature>
<dbReference type="PANTHER" id="PTHR46481:SF10">
    <property type="entry name" value="ZINC FINGER BED DOMAIN-CONTAINING PROTEIN 39"/>
    <property type="match status" value="1"/>
</dbReference>
<accession>A0AB34KAW2</accession>
<feature type="compositionally biased region" description="Basic and acidic residues" evidence="6">
    <location>
        <begin position="1"/>
        <end position="13"/>
    </location>
</feature>
<feature type="region of interest" description="Disordered" evidence="6">
    <location>
        <begin position="417"/>
        <end position="459"/>
    </location>
</feature>
<dbReference type="InterPro" id="IPR052035">
    <property type="entry name" value="ZnF_BED_domain_contain"/>
</dbReference>
<dbReference type="AlphaFoldDB" id="A0AB34KAW2"/>
<comment type="subcellular location">
    <subcellularLocation>
        <location evidence="1">Nucleus</location>
    </subcellularLocation>
</comment>
<dbReference type="Proteomes" id="UP000803884">
    <property type="component" value="Unassembled WGS sequence"/>
</dbReference>
<keyword evidence="2" id="KW-0479">Metal-binding</keyword>
<evidence type="ECO:0000256" key="4">
    <source>
        <dbReference type="ARBA" id="ARBA00022833"/>
    </source>
</evidence>
<sequence>MKAEHRISADGEMPRSPGHHKKRKLDRYFGGYDTATAIENTALAGFNLLEFRALLLQWVIADNIAFNKIESPHLRRLITYANSRAQLPSHTSISRWITKAYDQQLGVVTEALASAITKVSLSFDLWTSGSSVALLGVVTHFIDAKGKPTSMLLSLPRQQGKHTGASIADNVAGIIAEYGLEHSLGFFITDNASNNATCISALADEFRFSAKAKWIRCSGHVLNLVAQSILFGNNVDALELDLLGTQDEEWRHMDIWRRKGPCGKLHNIVKYIKRSPQRIEQFEDIQRRLISPTRPAGKAEVYKLVEDNDTRWNSMDDCIERALYLHSAIDEFVEKEIDNWHVARRRKQRAQRPLIADDRLTIDDWVVLKAYHEILQPIKKSTNILQGQIGGRFGAIWQVLPQFEILLTHLEEQRQRHLPIQGRQAAPQPSQPSQRHDRPPNDDTSQHQITRGKDGTTTSDWQDIECETLGYIDAEQHFSTNINAGWQKLNEYYKRLDDNVVYVAAVVLHPRMKWRYFKTKWTGREDWLSTWKVELDKYWRHNYEHKVASSPATSAG</sequence>
<dbReference type="GO" id="GO:0008270">
    <property type="term" value="F:zinc ion binding"/>
    <property type="evidence" value="ECO:0007669"/>
    <property type="project" value="UniProtKB-KW"/>
</dbReference>
<evidence type="ECO:0000256" key="6">
    <source>
        <dbReference type="SAM" id="MobiDB-lite"/>
    </source>
</evidence>
<keyword evidence="8" id="KW-1185">Reference proteome</keyword>
<dbReference type="RefSeq" id="XP_069224762.1">
    <property type="nucleotide sequence ID" value="XM_069378294.1"/>
</dbReference>
<evidence type="ECO:0000256" key="5">
    <source>
        <dbReference type="ARBA" id="ARBA00023242"/>
    </source>
</evidence>
<keyword evidence="4" id="KW-0862">Zinc</keyword>
<evidence type="ECO:0000313" key="7">
    <source>
        <dbReference type="EMBL" id="KAL1581653.1"/>
    </source>
</evidence>
<reference evidence="7 8" key="1">
    <citation type="journal article" date="2020" name="Microbiol. Resour. Announc.">
        <title>Draft Genome Sequence of a Cladosporium Species Isolated from the Mesophotic Ascidian Didemnum maculosum.</title>
        <authorList>
            <person name="Gioti A."/>
            <person name="Siaperas R."/>
            <person name="Nikolaivits E."/>
            <person name="Le Goff G."/>
            <person name="Ouazzani J."/>
            <person name="Kotoulas G."/>
            <person name="Topakas E."/>
        </authorList>
    </citation>
    <scope>NUCLEOTIDE SEQUENCE [LARGE SCALE GENOMIC DNA]</scope>
    <source>
        <strain evidence="7 8">TM138-S3</strain>
    </source>
</reference>
<comment type="caution">
    <text evidence="7">The sequence shown here is derived from an EMBL/GenBank/DDBJ whole genome shotgun (WGS) entry which is preliminary data.</text>
</comment>
<evidence type="ECO:0000256" key="1">
    <source>
        <dbReference type="ARBA" id="ARBA00004123"/>
    </source>
</evidence>
<evidence type="ECO:0008006" key="9">
    <source>
        <dbReference type="Google" id="ProtNLM"/>
    </source>
</evidence>
<protein>
    <recommendedName>
        <fullName evidence="9">Transposase</fullName>
    </recommendedName>
</protein>
<evidence type="ECO:0000313" key="8">
    <source>
        <dbReference type="Proteomes" id="UP000803884"/>
    </source>
</evidence>
<proteinExistence type="predicted"/>
<feature type="non-terminal residue" evidence="7">
    <location>
        <position position="556"/>
    </location>
</feature>
<dbReference type="PANTHER" id="PTHR46481">
    <property type="entry name" value="ZINC FINGER BED DOMAIN-CONTAINING PROTEIN 4"/>
    <property type="match status" value="1"/>
</dbReference>
<keyword evidence="3" id="KW-0863">Zinc-finger</keyword>